<dbReference type="OrthoDB" id="9815356at2"/>
<comment type="subcellular location">
    <subcellularLocation>
        <location evidence="1">Cell membrane</location>
        <topology evidence="1">Multi-pass membrane protein</topology>
    </subcellularLocation>
</comment>
<feature type="transmembrane region" description="Helical" evidence="5">
    <location>
        <begin position="36"/>
        <end position="57"/>
    </location>
</feature>
<dbReference type="InterPro" id="IPR011701">
    <property type="entry name" value="MFS"/>
</dbReference>
<dbReference type="SUPFAM" id="SSF103473">
    <property type="entry name" value="MFS general substrate transporter"/>
    <property type="match status" value="1"/>
</dbReference>
<evidence type="ECO:0000313" key="8">
    <source>
        <dbReference type="Proteomes" id="UP000295124"/>
    </source>
</evidence>
<keyword evidence="8" id="KW-1185">Reference proteome</keyword>
<feature type="transmembrane region" description="Helical" evidence="5">
    <location>
        <begin position="205"/>
        <end position="225"/>
    </location>
</feature>
<accession>A0A4R4ZML2</accession>
<dbReference type="EMBL" id="SMKX01000031">
    <property type="protein sequence ID" value="TDD59825.1"/>
    <property type="molecule type" value="Genomic_DNA"/>
</dbReference>
<feature type="transmembrane region" description="Helical" evidence="5">
    <location>
        <begin position="127"/>
        <end position="144"/>
    </location>
</feature>
<evidence type="ECO:0000256" key="2">
    <source>
        <dbReference type="ARBA" id="ARBA00022692"/>
    </source>
</evidence>
<evidence type="ECO:0000313" key="7">
    <source>
        <dbReference type="EMBL" id="TDD59825.1"/>
    </source>
</evidence>
<proteinExistence type="predicted"/>
<evidence type="ECO:0000259" key="6">
    <source>
        <dbReference type="PROSITE" id="PS50850"/>
    </source>
</evidence>
<dbReference type="Proteomes" id="UP000295124">
    <property type="component" value="Unassembled WGS sequence"/>
</dbReference>
<feature type="transmembrane region" description="Helical" evidence="5">
    <location>
        <begin position="354"/>
        <end position="374"/>
    </location>
</feature>
<dbReference type="CDD" id="cd17324">
    <property type="entry name" value="MFS_NepI_like"/>
    <property type="match status" value="1"/>
</dbReference>
<dbReference type="GO" id="GO:0022857">
    <property type="term" value="F:transmembrane transporter activity"/>
    <property type="evidence" value="ECO:0007669"/>
    <property type="project" value="InterPro"/>
</dbReference>
<reference evidence="7 8" key="1">
    <citation type="submission" date="2019-03" db="EMBL/GenBank/DDBJ databases">
        <title>Draft genome sequences of novel Actinobacteria.</title>
        <authorList>
            <person name="Sahin N."/>
            <person name="Ay H."/>
            <person name="Saygin H."/>
        </authorList>
    </citation>
    <scope>NUCLEOTIDE SEQUENCE [LARGE SCALE GENOMIC DNA]</scope>
    <source>
        <strain evidence="7 8">JCM 13523</strain>
    </source>
</reference>
<dbReference type="RefSeq" id="WP_132167653.1">
    <property type="nucleotide sequence ID" value="NZ_SMKX01000031.1"/>
</dbReference>
<evidence type="ECO:0000256" key="4">
    <source>
        <dbReference type="ARBA" id="ARBA00023136"/>
    </source>
</evidence>
<feature type="transmembrane region" description="Helical" evidence="5">
    <location>
        <begin position="69"/>
        <end position="87"/>
    </location>
</feature>
<dbReference type="GO" id="GO:0005886">
    <property type="term" value="C:plasma membrane"/>
    <property type="evidence" value="ECO:0007669"/>
    <property type="project" value="UniProtKB-SubCell"/>
</dbReference>
<name>A0A4R4ZML2_9ACTN</name>
<protein>
    <submittedName>
        <fullName evidence="7">MFS transporter</fullName>
    </submittedName>
</protein>
<feature type="transmembrane region" description="Helical" evidence="5">
    <location>
        <begin position="329"/>
        <end position="348"/>
    </location>
</feature>
<keyword evidence="2 5" id="KW-0812">Transmembrane</keyword>
<sequence length="393" mass="40964">MKPRLFLAASAAIAVSTVYFAQPLLVTMGQDLGLSTSTVGLFVTVTQIGYVLGLFFLVPLGDRLNRRRLIRTQFVLLAGALLIVGFAQNAVMLLIGLAAVGGLAVVTQSVVAFGASLSTPDERGRTVGAITTGVVLGILLARTASGALTDVAGWRAIYLVACALCLLIAATFVEAPPQQRTDLSYGALLRSIIDLWREEPVFRNAGLRAFFIFASFSTLWSAVALPLTDQGLSHTAIGAFGLIGAAGAIAAGPAGRLADRGHGQLVTLVAAAVLVASWAIIFWTPKSLLALAIGAVVLDFANSTIHVTNQSLIYPLRPNAGSRLIGGYMIFYSFGSGLGAIASTWLYAHAGWTGVSVLGATFAVGALLTTVRFTTVRAVRPTSRASRPCGSSR</sequence>
<dbReference type="PROSITE" id="PS50850">
    <property type="entry name" value="MFS"/>
    <property type="match status" value="1"/>
</dbReference>
<feature type="transmembrane region" description="Helical" evidence="5">
    <location>
        <begin position="156"/>
        <end position="173"/>
    </location>
</feature>
<evidence type="ECO:0000256" key="3">
    <source>
        <dbReference type="ARBA" id="ARBA00022989"/>
    </source>
</evidence>
<dbReference type="AlphaFoldDB" id="A0A4R4ZML2"/>
<dbReference type="InterPro" id="IPR020846">
    <property type="entry name" value="MFS_dom"/>
</dbReference>
<dbReference type="Gene3D" id="1.20.1250.20">
    <property type="entry name" value="MFS general substrate transporter like domains"/>
    <property type="match status" value="1"/>
</dbReference>
<gene>
    <name evidence="7" type="ORF">E1263_13690</name>
</gene>
<feature type="transmembrane region" description="Helical" evidence="5">
    <location>
        <begin position="231"/>
        <end position="253"/>
    </location>
</feature>
<feature type="transmembrane region" description="Helical" evidence="5">
    <location>
        <begin position="265"/>
        <end position="283"/>
    </location>
</feature>
<feature type="domain" description="Major facilitator superfamily (MFS) profile" evidence="6">
    <location>
        <begin position="1"/>
        <end position="377"/>
    </location>
</feature>
<organism evidence="7 8">
    <name type="scientific">Kribbella antibiotica</name>
    <dbReference type="NCBI Taxonomy" id="190195"/>
    <lineage>
        <taxon>Bacteria</taxon>
        <taxon>Bacillati</taxon>
        <taxon>Actinomycetota</taxon>
        <taxon>Actinomycetes</taxon>
        <taxon>Propionibacteriales</taxon>
        <taxon>Kribbellaceae</taxon>
        <taxon>Kribbella</taxon>
    </lineage>
</organism>
<feature type="transmembrane region" description="Helical" evidence="5">
    <location>
        <begin position="93"/>
        <end position="115"/>
    </location>
</feature>
<keyword evidence="3 5" id="KW-1133">Transmembrane helix</keyword>
<dbReference type="InterPro" id="IPR036259">
    <property type="entry name" value="MFS_trans_sf"/>
</dbReference>
<comment type="caution">
    <text evidence="7">The sequence shown here is derived from an EMBL/GenBank/DDBJ whole genome shotgun (WGS) entry which is preliminary data.</text>
</comment>
<evidence type="ECO:0000256" key="1">
    <source>
        <dbReference type="ARBA" id="ARBA00004651"/>
    </source>
</evidence>
<evidence type="ECO:0000256" key="5">
    <source>
        <dbReference type="SAM" id="Phobius"/>
    </source>
</evidence>
<dbReference type="Pfam" id="PF07690">
    <property type="entry name" value="MFS_1"/>
    <property type="match status" value="1"/>
</dbReference>
<dbReference type="PANTHER" id="PTHR42910">
    <property type="entry name" value="TRANSPORTER SCO4007-RELATED"/>
    <property type="match status" value="1"/>
</dbReference>
<keyword evidence="4 5" id="KW-0472">Membrane</keyword>
<dbReference type="PANTHER" id="PTHR42910:SF1">
    <property type="entry name" value="MAJOR FACILITATOR SUPERFAMILY (MFS) PROFILE DOMAIN-CONTAINING PROTEIN"/>
    <property type="match status" value="1"/>
</dbReference>
<feature type="transmembrane region" description="Helical" evidence="5">
    <location>
        <begin position="289"/>
        <end position="308"/>
    </location>
</feature>